<dbReference type="PROSITE" id="PS00028">
    <property type="entry name" value="ZINC_FINGER_C2H2_1"/>
    <property type="match status" value="1"/>
</dbReference>
<evidence type="ECO:0000259" key="1">
    <source>
        <dbReference type="PROSITE" id="PS00028"/>
    </source>
</evidence>
<feature type="non-terminal residue" evidence="2">
    <location>
        <position position="144"/>
    </location>
</feature>
<dbReference type="InterPro" id="IPR013087">
    <property type="entry name" value="Znf_C2H2_type"/>
</dbReference>
<feature type="domain" description="C2H2-type" evidence="1">
    <location>
        <begin position="61"/>
        <end position="83"/>
    </location>
</feature>
<gene>
    <name evidence="2" type="ORF">ADUPG1_006221</name>
</gene>
<comment type="caution">
    <text evidence="2">The sequence shown here is derived from an EMBL/GenBank/DDBJ whole genome shotgun (WGS) entry which is preliminary data.</text>
</comment>
<evidence type="ECO:0000313" key="2">
    <source>
        <dbReference type="EMBL" id="GKT31902.1"/>
    </source>
</evidence>
<reference evidence="2" key="1">
    <citation type="submission" date="2022-03" db="EMBL/GenBank/DDBJ databases">
        <title>Draft genome sequence of Aduncisulcus paluster, a free-living microaerophilic Fornicata.</title>
        <authorList>
            <person name="Yuyama I."/>
            <person name="Kume K."/>
            <person name="Tamura T."/>
            <person name="Inagaki Y."/>
            <person name="Hashimoto T."/>
        </authorList>
    </citation>
    <scope>NUCLEOTIDE SEQUENCE</scope>
    <source>
        <strain evidence="2">NY0171</strain>
    </source>
</reference>
<name>A0ABQ5KH96_9EUKA</name>
<dbReference type="Proteomes" id="UP001057375">
    <property type="component" value="Unassembled WGS sequence"/>
</dbReference>
<accession>A0ABQ5KH96</accession>
<evidence type="ECO:0000313" key="3">
    <source>
        <dbReference type="Proteomes" id="UP001057375"/>
    </source>
</evidence>
<keyword evidence="3" id="KW-1185">Reference proteome</keyword>
<dbReference type="EMBL" id="BQXS01009773">
    <property type="protein sequence ID" value="GKT31902.1"/>
    <property type="molecule type" value="Genomic_DNA"/>
</dbReference>
<sequence>MELQKQIASYISKKPKGKKMWRKYKATAKFQQGVKKQDVEKIILDDVHQHFRECSDGIYRCMECDTRLISILSVVDHLTSQTHLGNLMADIQKDKEEREKEDIGKRRIFKELVVSKCIDEALPVPVAARLLDKEIQDYIRSLKT</sequence>
<protein>
    <recommendedName>
        <fullName evidence="1">C2H2-type domain-containing protein</fullName>
    </recommendedName>
</protein>
<proteinExistence type="predicted"/>
<organism evidence="2 3">
    <name type="scientific">Aduncisulcus paluster</name>
    <dbReference type="NCBI Taxonomy" id="2918883"/>
    <lineage>
        <taxon>Eukaryota</taxon>
        <taxon>Metamonada</taxon>
        <taxon>Carpediemonas-like organisms</taxon>
        <taxon>Aduncisulcus</taxon>
    </lineage>
</organism>